<evidence type="ECO:0000313" key="3">
    <source>
        <dbReference type="Proteomes" id="UP000030748"/>
    </source>
</evidence>
<evidence type="ECO:0000256" key="1">
    <source>
        <dbReference type="SAM" id="MobiDB-lite"/>
    </source>
</evidence>
<accession>A0A022R7S8</accession>
<sequence length="133" mass="14617">MQRIPTVDSVLLFLPIRSNMAGMLPGVESARRRRFHRSCLDNSGGDGGYGGGGSTRRSSFCLYVSNCNELIVGSPSSMERNSIRKGVFDDAKLDAAASEAKKRLDHKLQTHWKSEIKRSKGKEKSSSAEGRLK</sequence>
<dbReference type="AlphaFoldDB" id="A0A022R7S8"/>
<dbReference type="eggNOG" id="KOG0800">
    <property type="taxonomic scope" value="Eukaryota"/>
</dbReference>
<keyword evidence="3" id="KW-1185">Reference proteome</keyword>
<reference evidence="2 3" key="1">
    <citation type="journal article" date="2013" name="Proc. Natl. Acad. Sci. U.S.A.">
        <title>Fine-scale variation in meiotic recombination in Mimulus inferred from population shotgun sequencing.</title>
        <authorList>
            <person name="Hellsten U."/>
            <person name="Wright K.M."/>
            <person name="Jenkins J."/>
            <person name="Shu S."/>
            <person name="Yuan Y."/>
            <person name="Wessler S.R."/>
            <person name="Schmutz J."/>
            <person name="Willis J.H."/>
            <person name="Rokhsar D.S."/>
        </authorList>
    </citation>
    <scope>NUCLEOTIDE SEQUENCE [LARGE SCALE GENOMIC DNA]</scope>
    <source>
        <strain evidence="3">cv. DUN x IM62</strain>
    </source>
</reference>
<name>A0A022R7S8_ERYGU</name>
<organism evidence="2 3">
    <name type="scientific">Erythranthe guttata</name>
    <name type="common">Yellow monkey flower</name>
    <name type="synonym">Mimulus guttatus</name>
    <dbReference type="NCBI Taxonomy" id="4155"/>
    <lineage>
        <taxon>Eukaryota</taxon>
        <taxon>Viridiplantae</taxon>
        <taxon>Streptophyta</taxon>
        <taxon>Embryophyta</taxon>
        <taxon>Tracheophyta</taxon>
        <taxon>Spermatophyta</taxon>
        <taxon>Magnoliopsida</taxon>
        <taxon>eudicotyledons</taxon>
        <taxon>Gunneridae</taxon>
        <taxon>Pentapetalae</taxon>
        <taxon>asterids</taxon>
        <taxon>lamiids</taxon>
        <taxon>Lamiales</taxon>
        <taxon>Phrymaceae</taxon>
        <taxon>Erythranthe</taxon>
    </lineage>
</organism>
<proteinExistence type="predicted"/>
<protein>
    <submittedName>
        <fullName evidence="2">Uncharacterized protein</fullName>
    </submittedName>
</protein>
<dbReference type="EMBL" id="KI630643">
    <property type="protein sequence ID" value="EYU34925.1"/>
    <property type="molecule type" value="Genomic_DNA"/>
</dbReference>
<gene>
    <name evidence="2" type="ORF">MIMGU_mgv1a016123mg</name>
</gene>
<dbReference type="STRING" id="4155.A0A022R7S8"/>
<dbReference type="Proteomes" id="UP000030748">
    <property type="component" value="Unassembled WGS sequence"/>
</dbReference>
<evidence type="ECO:0000313" key="2">
    <source>
        <dbReference type="EMBL" id="EYU34925.1"/>
    </source>
</evidence>
<feature type="region of interest" description="Disordered" evidence="1">
    <location>
        <begin position="102"/>
        <end position="133"/>
    </location>
</feature>